<evidence type="ECO:0000256" key="4">
    <source>
        <dbReference type="SAM" id="SignalP"/>
    </source>
</evidence>
<organism evidence="6 7">
    <name type="scientific">Mesorhabditis belari</name>
    <dbReference type="NCBI Taxonomy" id="2138241"/>
    <lineage>
        <taxon>Eukaryota</taxon>
        <taxon>Metazoa</taxon>
        <taxon>Ecdysozoa</taxon>
        <taxon>Nematoda</taxon>
        <taxon>Chromadorea</taxon>
        <taxon>Rhabditida</taxon>
        <taxon>Rhabditina</taxon>
        <taxon>Rhabditomorpha</taxon>
        <taxon>Rhabditoidea</taxon>
        <taxon>Rhabditidae</taxon>
        <taxon>Mesorhabditinae</taxon>
        <taxon>Mesorhabditis</taxon>
    </lineage>
</organism>
<dbReference type="PROSITE" id="PS50240">
    <property type="entry name" value="TRYPSIN_DOM"/>
    <property type="match status" value="1"/>
</dbReference>
<accession>A0AAF3ENP7</accession>
<evidence type="ECO:0000313" key="7">
    <source>
        <dbReference type="WBParaSite" id="MBELARI_LOCUS15674"/>
    </source>
</evidence>
<dbReference type="SMART" id="SM00020">
    <property type="entry name" value="Tryp_SPc"/>
    <property type="match status" value="1"/>
</dbReference>
<dbReference type="InterPro" id="IPR043504">
    <property type="entry name" value="Peptidase_S1_PA_chymotrypsin"/>
</dbReference>
<dbReference type="InterPro" id="IPR033116">
    <property type="entry name" value="TRYPSIN_SER"/>
</dbReference>
<proteinExistence type="inferred from homology"/>
<evidence type="ECO:0000256" key="3">
    <source>
        <dbReference type="RuleBase" id="RU363034"/>
    </source>
</evidence>
<dbReference type="PRINTS" id="PR00722">
    <property type="entry name" value="CHYMOTRYPSIN"/>
</dbReference>
<evidence type="ECO:0000259" key="5">
    <source>
        <dbReference type="PROSITE" id="PS50240"/>
    </source>
</evidence>
<feature type="signal peptide" evidence="4">
    <location>
        <begin position="1"/>
        <end position="19"/>
    </location>
</feature>
<dbReference type="Pfam" id="PF00089">
    <property type="entry name" value="Trypsin"/>
    <property type="match status" value="1"/>
</dbReference>
<keyword evidence="1" id="KW-1015">Disulfide bond</keyword>
<dbReference type="GO" id="GO:0004252">
    <property type="term" value="F:serine-type endopeptidase activity"/>
    <property type="evidence" value="ECO:0007669"/>
    <property type="project" value="InterPro"/>
</dbReference>
<feature type="domain" description="Peptidase S1" evidence="5">
    <location>
        <begin position="29"/>
        <end position="272"/>
    </location>
</feature>
<keyword evidence="3" id="KW-0720">Serine protease</keyword>
<dbReference type="InterPro" id="IPR051487">
    <property type="entry name" value="Ser/Thr_Proteases_Immune/Dev"/>
</dbReference>
<dbReference type="InterPro" id="IPR001314">
    <property type="entry name" value="Peptidase_S1A"/>
</dbReference>
<keyword evidence="3" id="KW-0645">Protease</keyword>
<dbReference type="Gene3D" id="2.40.10.10">
    <property type="entry name" value="Trypsin-like serine proteases"/>
    <property type="match status" value="1"/>
</dbReference>
<evidence type="ECO:0000256" key="1">
    <source>
        <dbReference type="ARBA" id="ARBA00023157"/>
    </source>
</evidence>
<protein>
    <recommendedName>
        <fullName evidence="5">Peptidase S1 domain-containing protein</fullName>
    </recommendedName>
</protein>
<evidence type="ECO:0000256" key="2">
    <source>
        <dbReference type="ARBA" id="ARBA00024195"/>
    </source>
</evidence>
<dbReference type="PROSITE" id="PS00135">
    <property type="entry name" value="TRYPSIN_SER"/>
    <property type="match status" value="1"/>
</dbReference>
<dbReference type="WBParaSite" id="MBELARI_LOCUS15674">
    <property type="protein sequence ID" value="MBELARI_LOCUS15674"/>
    <property type="gene ID" value="MBELARI_LOCUS15674"/>
</dbReference>
<dbReference type="InterPro" id="IPR009003">
    <property type="entry name" value="Peptidase_S1_PA"/>
</dbReference>
<dbReference type="Proteomes" id="UP000887575">
    <property type="component" value="Unassembled WGS sequence"/>
</dbReference>
<keyword evidence="4" id="KW-0732">Signal</keyword>
<dbReference type="PANTHER" id="PTHR24256">
    <property type="entry name" value="TRYPTASE-RELATED"/>
    <property type="match status" value="1"/>
</dbReference>
<dbReference type="PROSITE" id="PS00134">
    <property type="entry name" value="TRYPSIN_HIS"/>
    <property type="match status" value="1"/>
</dbReference>
<dbReference type="GO" id="GO:0006508">
    <property type="term" value="P:proteolysis"/>
    <property type="evidence" value="ECO:0007669"/>
    <property type="project" value="UniProtKB-KW"/>
</dbReference>
<keyword evidence="6" id="KW-1185">Reference proteome</keyword>
<comment type="similarity">
    <text evidence="2">Belongs to the peptidase S1 family. CLIP subfamily.</text>
</comment>
<feature type="chain" id="PRO_5042247798" description="Peptidase S1 domain-containing protein" evidence="4">
    <location>
        <begin position="20"/>
        <end position="379"/>
    </location>
</feature>
<evidence type="ECO:0000313" key="6">
    <source>
        <dbReference type="Proteomes" id="UP000887575"/>
    </source>
</evidence>
<dbReference type="SUPFAM" id="SSF50494">
    <property type="entry name" value="Trypsin-like serine proteases"/>
    <property type="match status" value="1"/>
</dbReference>
<keyword evidence="3" id="KW-0378">Hydrolase</keyword>
<name>A0AAF3ENP7_9BILA</name>
<sequence>MSIFFSSFAIALLFPKILTEVPLNRHNKIYNGFEVEQGKYPFMAGLFDNKATGSTLFCGGSVIARHWILTAAHCLAEEVDGRKVLRDPKSIFIVVGTNRIKPNFDKTHQIRRVEQFYYPNTTKVLESNSSFLSGDIALLLLEKALDLNDNVKRILLPKKRPFSYEAFMIGWGYVNISDYTPPMLQGIVMRIIWNHTECKGRSETLLVDETQFCAYRDEGGGCSGDSGGPLFRQNTLIGVISSGSGLCFYRSSKPESFTDVVQYCEWIRETTGTHLCSDSDTPQPPPLPPYRLTMISFCDFCPLTLRWVKDFVSTSQDEEMNSNRTLITKELFKRCQIYPDLPDIIESKTRCMYTVAKVVSERLDSLQKWFTGWDKINQD</sequence>
<dbReference type="InterPro" id="IPR018114">
    <property type="entry name" value="TRYPSIN_HIS"/>
</dbReference>
<reference evidence="7" key="1">
    <citation type="submission" date="2024-02" db="UniProtKB">
        <authorList>
            <consortium name="WormBaseParasite"/>
        </authorList>
    </citation>
    <scope>IDENTIFICATION</scope>
</reference>
<dbReference type="AlphaFoldDB" id="A0AAF3ENP7"/>
<dbReference type="InterPro" id="IPR001254">
    <property type="entry name" value="Trypsin_dom"/>
</dbReference>